<dbReference type="InterPro" id="IPR025110">
    <property type="entry name" value="AMP-bd_C"/>
</dbReference>
<dbReference type="OrthoDB" id="5296889at2"/>
<feature type="domain" description="AMP-dependent synthetase/ligase" evidence="1">
    <location>
        <begin position="6"/>
        <end position="360"/>
    </location>
</feature>
<dbReference type="NCBIfam" id="TIGR03098">
    <property type="entry name" value="ligase_PEP_1"/>
    <property type="match status" value="1"/>
</dbReference>
<evidence type="ECO:0000259" key="2">
    <source>
        <dbReference type="Pfam" id="PF13193"/>
    </source>
</evidence>
<dbReference type="SUPFAM" id="SSF56801">
    <property type="entry name" value="Acetyl-CoA synthetase-like"/>
    <property type="match status" value="1"/>
</dbReference>
<proteinExistence type="predicted"/>
<dbReference type="InterPro" id="IPR045851">
    <property type="entry name" value="AMP-bd_C_sf"/>
</dbReference>
<reference evidence="3 4" key="1">
    <citation type="submission" date="2019-01" db="EMBL/GenBank/DDBJ databases">
        <authorList>
            <person name="Chen W.-M."/>
        </authorList>
    </citation>
    <scope>NUCLEOTIDE SEQUENCE [LARGE SCALE GENOMIC DNA]</scope>
    <source>
        <strain evidence="3 4">KYPC3</strain>
    </source>
</reference>
<dbReference type="Pfam" id="PF13193">
    <property type="entry name" value="AMP-binding_C"/>
    <property type="match status" value="1"/>
</dbReference>
<dbReference type="Gene3D" id="3.40.50.12780">
    <property type="entry name" value="N-terminal domain of ligase-like"/>
    <property type="match status" value="1"/>
</dbReference>
<dbReference type="AlphaFoldDB" id="A0A437QT87"/>
<dbReference type="InterPro" id="IPR050237">
    <property type="entry name" value="ATP-dep_AMP-bd_enzyme"/>
</dbReference>
<dbReference type="EMBL" id="SACS01000008">
    <property type="protein sequence ID" value="RVU37712.1"/>
    <property type="molecule type" value="Genomic_DNA"/>
</dbReference>
<protein>
    <submittedName>
        <fullName evidence="3">Acyl-CoA ligase (AMP-forming), exosortase A system-associated</fullName>
    </submittedName>
</protein>
<dbReference type="InterPro" id="IPR020845">
    <property type="entry name" value="AMP-binding_CS"/>
</dbReference>
<keyword evidence="4" id="KW-1185">Reference proteome</keyword>
<gene>
    <name evidence="3" type="ORF">EOE67_08880</name>
</gene>
<accession>A0A437QT87</accession>
<keyword evidence="3" id="KW-0436">Ligase</keyword>
<dbReference type="GO" id="GO:0016878">
    <property type="term" value="F:acid-thiol ligase activity"/>
    <property type="evidence" value="ECO:0007669"/>
    <property type="project" value="UniProtKB-ARBA"/>
</dbReference>
<sequence length="514" mass="55941">MSQFSEHAAARWPERIALIAGSQQLTFAALHQQVLACSLLLSQRGLKAGERVVLAAPKQLELVVMLLAVARLGAVVVPVHAQLKPAQLAHVLQDCQASLLMTNQHRLTQLQELQLPLPEIKILLTETLSQAITEIHTTGVERVPCIATLVASDVAAIMYTSGSTGLPKGVVLSQQNLMLGTLSVCQYLQLTSDDVLLALLPFSFDYGLNQLLTGLYCGATVVLLEYLLPQDVVKAVVQHQVTGLAAVPPLWSALARANWGEQGGASLRFITNSGGAMPQPLLTSLQQIFPHAKPYLMYGLTEAFRSSYLEPSMLTAKPGSIGKAIPFADLLVLRPDGSECAADEPGELVHRGPLVSLGYWNDQQRTNERFRPDPVQPTAVINKALAVWSGDEVRRDAEGYLYYLGRLDEMLKCSGFRISPAEVEQLVYQSAPQLYDVAAIGVPFGDTDSAVLLLYCCDAPVDEKALLAILRQQLPHYMCPKALQKLAALPKTANGKLDRKSLRLTYKDFFGDNA</sequence>
<organism evidence="3 4">
    <name type="scientific">Rheinheimera riviphila</name>
    <dbReference type="NCBI Taxonomy" id="1834037"/>
    <lineage>
        <taxon>Bacteria</taxon>
        <taxon>Pseudomonadati</taxon>
        <taxon>Pseudomonadota</taxon>
        <taxon>Gammaproteobacteria</taxon>
        <taxon>Chromatiales</taxon>
        <taxon>Chromatiaceae</taxon>
        <taxon>Rheinheimera</taxon>
    </lineage>
</organism>
<comment type="caution">
    <text evidence="3">The sequence shown here is derived from an EMBL/GenBank/DDBJ whole genome shotgun (WGS) entry which is preliminary data.</text>
</comment>
<evidence type="ECO:0000313" key="3">
    <source>
        <dbReference type="EMBL" id="RVU37712.1"/>
    </source>
</evidence>
<dbReference type="InterPro" id="IPR000873">
    <property type="entry name" value="AMP-dep_synth/lig_dom"/>
</dbReference>
<dbReference type="Proteomes" id="UP000283077">
    <property type="component" value="Unassembled WGS sequence"/>
</dbReference>
<feature type="domain" description="AMP-binding enzyme C-terminal" evidence="2">
    <location>
        <begin position="423"/>
        <end position="496"/>
    </location>
</feature>
<dbReference type="PANTHER" id="PTHR43767">
    <property type="entry name" value="LONG-CHAIN-FATTY-ACID--COA LIGASE"/>
    <property type="match status" value="1"/>
</dbReference>
<evidence type="ECO:0000259" key="1">
    <source>
        <dbReference type="Pfam" id="PF00501"/>
    </source>
</evidence>
<dbReference type="Pfam" id="PF00501">
    <property type="entry name" value="AMP-binding"/>
    <property type="match status" value="1"/>
</dbReference>
<dbReference type="InterPro" id="IPR017529">
    <property type="entry name" value="AcylCoA_ligase_PEP_1"/>
</dbReference>
<dbReference type="PROSITE" id="PS00455">
    <property type="entry name" value="AMP_BINDING"/>
    <property type="match status" value="1"/>
</dbReference>
<dbReference type="PANTHER" id="PTHR43767:SF1">
    <property type="entry name" value="NONRIBOSOMAL PEPTIDE SYNTHASE PES1 (EUROFUNG)-RELATED"/>
    <property type="match status" value="1"/>
</dbReference>
<dbReference type="Gene3D" id="3.30.300.30">
    <property type="match status" value="1"/>
</dbReference>
<dbReference type="InterPro" id="IPR042099">
    <property type="entry name" value="ANL_N_sf"/>
</dbReference>
<evidence type="ECO:0000313" key="4">
    <source>
        <dbReference type="Proteomes" id="UP000283077"/>
    </source>
</evidence>
<name>A0A437QT87_9GAMM</name>